<dbReference type="EMBL" id="AP018664">
    <property type="protein sequence ID" value="BBD96831.1"/>
    <property type="molecule type" value="Genomic_DNA"/>
</dbReference>
<comment type="catalytic activity">
    <reaction evidence="2">
        <text>a 3'-end 2',3'-cyclophospho-ribonucleotide-RNA + H2O = a 3'-end 2'-phospho-ribonucleotide-RNA + H(+)</text>
        <dbReference type="Rhea" id="RHEA:11828"/>
        <dbReference type="Rhea" id="RHEA-COMP:10464"/>
        <dbReference type="Rhea" id="RHEA-COMP:17353"/>
        <dbReference type="ChEBI" id="CHEBI:15377"/>
        <dbReference type="ChEBI" id="CHEBI:15378"/>
        <dbReference type="ChEBI" id="CHEBI:83064"/>
        <dbReference type="ChEBI" id="CHEBI:173113"/>
        <dbReference type="EC" id="3.1.4.58"/>
    </reaction>
</comment>
<comment type="function">
    <text evidence="2">Hydrolyzes RNA 2',3'-cyclic phosphodiester to an RNA 2'-phosphomonoester.</text>
</comment>
<feature type="short sequence motif" description="HXTX 1" evidence="2">
    <location>
        <begin position="49"/>
        <end position="52"/>
    </location>
</feature>
<feature type="short sequence motif" description="HXTX 2" evidence="2">
    <location>
        <begin position="133"/>
        <end position="136"/>
    </location>
</feature>
<dbReference type="InterPro" id="IPR009097">
    <property type="entry name" value="Cyclic_Pdiesterase"/>
</dbReference>
<comment type="similarity">
    <text evidence="2">Belongs to the 2H phosphoesterase superfamily. ThpR family.</text>
</comment>
<dbReference type="Gene3D" id="3.90.1140.10">
    <property type="entry name" value="Cyclic phosphodiesterase"/>
    <property type="match status" value="1"/>
</dbReference>
<organism evidence="3 4">
    <name type="scientific">Sphingobium amiense</name>
    <dbReference type="NCBI Taxonomy" id="135719"/>
    <lineage>
        <taxon>Bacteria</taxon>
        <taxon>Pseudomonadati</taxon>
        <taxon>Pseudomonadota</taxon>
        <taxon>Alphaproteobacteria</taxon>
        <taxon>Sphingomonadales</taxon>
        <taxon>Sphingomonadaceae</taxon>
        <taxon>Sphingobium</taxon>
    </lineage>
</organism>
<dbReference type="InterPro" id="IPR004175">
    <property type="entry name" value="RNA_CPDase"/>
</dbReference>
<proteinExistence type="inferred from homology"/>
<evidence type="ECO:0000256" key="2">
    <source>
        <dbReference type="HAMAP-Rule" id="MF_01940"/>
    </source>
</evidence>
<dbReference type="AlphaFoldDB" id="A0A494VY98"/>
<sequence>MAAARDAAYAHPMHRLFVAIRPPAALRSQLLDLMEGVEGARWQDDDQLHLTLRFIGEVDRRMAEDIAAALTAIRFTSFDAQIHGVGAFDRKGVVDTLWAGVQPRDPLAHLHRKIDRACVALGLAPEGRAYLPHITLARFGRGGAVVDPFLVRHAALSSAPFRVDRFTLFESHVGHAGARYEAVADYRRDSRS</sequence>
<protein>
    <recommendedName>
        <fullName evidence="2">RNA 2',3'-cyclic phosphodiesterase</fullName>
        <shortName evidence="2">RNA 2',3'-CPDase</shortName>
        <ecNumber evidence="2">3.1.4.58</ecNumber>
    </recommendedName>
</protein>
<gene>
    <name evidence="3" type="ORF">SAMIE_1003320</name>
</gene>
<evidence type="ECO:0000313" key="3">
    <source>
        <dbReference type="EMBL" id="BBD96831.1"/>
    </source>
</evidence>
<evidence type="ECO:0000313" key="4">
    <source>
        <dbReference type="Proteomes" id="UP000279959"/>
    </source>
</evidence>
<dbReference type="Proteomes" id="UP000279959">
    <property type="component" value="Chromosome"/>
</dbReference>
<dbReference type="GO" id="GO:0004113">
    <property type="term" value="F:2',3'-cyclic-nucleotide 3'-phosphodiesterase activity"/>
    <property type="evidence" value="ECO:0007669"/>
    <property type="project" value="InterPro"/>
</dbReference>
<name>A0A494VY98_9SPHN</name>
<dbReference type="PANTHER" id="PTHR35561">
    <property type="entry name" value="RNA 2',3'-CYCLIC PHOSPHODIESTERASE"/>
    <property type="match status" value="1"/>
</dbReference>
<dbReference type="PANTHER" id="PTHR35561:SF1">
    <property type="entry name" value="RNA 2',3'-CYCLIC PHOSPHODIESTERASE"/>
    <property type="match status" value="1"/>
</dbReference>
<keyword evidence="1 2" id="KW-0378">Hydrolase</keyword>
<dbReference type="HAMAP" id="MF_01940">
    <property type="entry name" value="RNA_CPDase"/>
    <property type="match status" value="1"/>
</dbReference>
<dbReference type="GO" id="GO:0008664">
    <property type="term" value="F:RNA 2',3'-cyclic 3'-phosphodiesterase activity"/>
    <property type="evidence" value="ECO:0007669"/>
    <property type="project" value="UniProtKB-EC"/>
</dbReference>
<dbReference type="EC" id="3.1.4.58" evidence="2"/>
<keyword evidence="4" id="KW-1185">Reference proteome</keyword>
<feature type="active site" description="Proton acceptor" evidence="2">
    <location>
        <position position="133"/>
    </location>
</feature>
<evidence type="ECO:0000256" key="1">
    <source>
        <dbReference type="ARBA" id="ARBA00022801"/>
    </source>
</evidence>
<dbReference type="SUPFAM" id="SSF55144">
    <property type="entry name" value="LigT-like"/>
    <property type="match status" value="1"/>
</dbReference>
<accession>A0A494VY98</accession>
<dbReference type="NCBIfam" id="TIGR02258">
    <property type="entry name" value="2_5_ligase"/>
    <property type="match status" value="1"/>
</dbReference>
<dbReference type="KEGG" id="sami:SAMIE_1003320"/>
<feature type="active site" description="Proton donor" evidence="2">
    <location>
        <position position="49"/>
    </location>
</feature>
<reference evidence="3 4" key="1">
    <citation type="submission" date="2018-05" db="EMBL/GenBank/DDBJ databases">
        <title>Complete Genome Sequence of the Nonylphenol-Degrading Bacterium Sphingobium amiense DSM 16289T.</title>
        <authorList>
            <person name="Ootsuka M."/>
            <person name="Nishizawa T."/>
            <person name="Ohta H."/>
        </authorList>
    </citation>
    <scope>NUCLEOTIDE SEQUENCE [LARGE SCALE GENOMIC DNA]</scope>
    <source>
        <strain evidence="3 4">DSM 16289</strain>
    </source>
</reference>
<dbReference type="Pfam" id="PF13563">
    <property type="entry name" value="2_5_RNA_ligase2"/>
    <property type="match status" value="1"/>
</dbReference>